<evidence type="ECO:0000256" key="3">
    <source>
        <dbReference type="SAM" id="SignalP"/>
    </source>
</evidence>
<keyword evidence="1 3" id="KW-0732">Signal</keyword>
<dbReference type="Proteomes" id="UP000518752">
    <property type="component" value="Unassembled WGS sequence"/>
</dbReference>
<dbReference type="PANTHER" id="PTHR31836">
    <property type="match status" value="1"/>
</dbReference>
<dbReference type="InterPro" id="IPR036908">
    <property type="entry name" value="RlpA-like_sf"/>
</dbReference>
<evidence type="ECO:0000256" key="1">
    <source>
        <dbReference type="ARBA" id="ARBA00022729"/>
    </source>
</evidence>
<accession>A0A8H5GNL0</accession>
<dbReference type="CDD" id="cd22191">
    <property type="entry name" value="DPBB_RlpA_EXP_N-like"/>
    <property type="match status" value="1"/>
</dbReference>
<feature type="chain" id="PRO_5034277785" description="RlpA-like protein double-psi beta-barrel domain-containing protein" evidence="3">
    <location>
        <begin position="22"/>
        <end position="229"/>
    </location>
</feature>
<dbReference type="OrthoDB" id="623670at2759"/>
<name>A0A8H5GNL0_9AGAR</name>
<evidence type="ECO:0000313" key="5">
    <source>
        <dbReference type="Proteomes" id="UP000518752"/>
    </source>
</evidence>
<organism evidence="4 5">
    <name type="scientific">Collybiopsis confluens</name>
    <dbReference type="NCBI Taxonomy" id="2823264"/>
    <lineage>
        <taxon>Eukaryota</taxon>
        <taxon>Fungi</taxon>
        <taxon>Dikarya</taxon>
        <taxon>Basidiomycota</taxon>
        <taxon>Agaricomycotina</taxon>
        <taxon>Agaricomycetes</taxon>
        <taxon>Agaricomycetidae</taxon>
        <taxon>Agaricales</taxon>
        <taxon>Marasmiineae</taxon>
        <taxon>Omphalotaceae</taxon>
        <taxon>Collybiopsis</taxon>
    </lineage>
</organism>
<dbReference type="PANTHER" id="PTHR31836:SF24">
    <property type="entry name" value="RLPA-LIKE PROTEIN DOUBLE-PSI BETA-BARREL DOMAIN-CONTAINING PROTEIN"/>
    <property type="match status" value="1"/>
</dbReference>
<feature type="compositionally biased region" description="Pro residues" evidence="2">
    <location>
        <begin position="106"/>
        <end position="120"/>
    </location>
</feature>
<proteinExistence type="predicted"/>
<gene>
    <name evidence="4" type="ORF">D9757_011310</name>
</gene>
<feature type="signal peptide" evidence="3">
    <location>
        <begin position="1"/>
        <end position="21"/>
    </location>
</feature>
<dbReference type="SUPFAM" id="SSF50685">
    <property type="entry name" value="Barwin-like endoglucanases"/>
    <property type="match status" value="1"/>
</dbReference>
<dbReference type="AlphaFoldDB" id="A0A8H5GNL0"/>
<evidence type="ECO:0000313" key="4">
    <source>
        <dbReference type="EMBL" id="KAF5368192.1"/>
    </source>
</evidence>
<feature type="compositionally biased region" description="Low complexity" evidence="2">
    <location>
        <begin position="65"/>
        <end position="105"/>
    </location>
</feature>
<dbReference type="Gene3D" id="2.40.40.10">
    <property type="entry name" value="RlpA-like domain"/>
    <property type="match status" value="1"/>
</dbReference>
<keyword evidence="5" id="KW-1185">Reference proteome</keyword>
<evidence type="ECO:0008006" key="6">
    <source>
        <dbReference type="Google" id="ProtNLM"/>
    </source>
</evidence>
<protein>
    <recommendedName>
        <fullName evidence="6">RlpA-like protein double-psi beta-barrel domain-containing protein</fullName>
    </recommendedName>
</protein>
<comment type="caution">
    <text evidence="4">The sequence shown here is derived from an EMBL/GenBank/DDBJ whole genome shotgun (WGS) entry which is preliminary data.</text>
</comment>
<dbReference type="EMBL" id="JAACJN010000136">
    <property type="protein sequence ID" value="KAF5368192.1"/>
    <property type="molecule type" value="Genomic_DNA"/>
</dbReference>
<dbReference type="InterPro" id="IPR051477">
    <property type="entry name" value="Expansin_CellWall"/>
</dbReference>
<feature type="region of interest" description="Disordered" evidence="2">
    <location>
        <begin position="65"/>
        <end position="131"/>
    </location>
</feature>
<sequence>MFALSLTTITLALSALTAVTASAHHDILPRHRNIHLNRSTPPQRRCQAPQHAAFLSSISASLATATPTSTSSSSTHTPHSTTPTETPTSSDDTQTSTEDTWTPTPSDTPAPSPTPTPEPTKPASSDGGGQVTTGGYGTFFYQNGVAGACGTVHSDSDSVFAMDSAIYNQGLCGKSVTITNVANGKTVTGIVADECPTCNNAQSIDMSLGAFQQLASLDAGLIGITWSFS</sequence>
<evidence type="ECO:0000256" key="2">
    <source>
        <dbReference type="SAM" id="MobiDB-lite"/>
    </source>
</evidence>
<reference evidence="4 5" key="1">
    <citation type="journal article" date="2020" name="ISME J.">
        <title>Uncovering the hidden diversity of litter-decomposition mechanisms in mushroom-forming fungi.</title>
        <authorList>
            <person name="Floudas D."/>
            <person name="Bentzer J."/>
            <person name="Ahren D."/>
            <person name="Johansson T."/>
            <person name="Persson P."/>
            <person name="Tunlid A."/>
        </authorList>
    </citation>
    <scope>NUCLEOTIDE SEQUENCE [LARGE SCALE GENOMIC DNA]</scope>
    <source>
        <strain evidence="4 5">CBS 406.79</strain>
    </source>
</reference>